<dbReference type="Proteomes" id="UP000461730">
    <property type="component" value="Unassembled WGS sequence"/>
</dbReference>
<evidence type="ECO:0000313" key="2">
    <source>
        <dbReference type="Proteomes" id="UP000461730"/>
    </source>
</evidence>
<sequence length="214" mass="24661">MVKIAFVDICGTLFRSNTTMDFLSVESESFRKKRSSLFYRFVSKILRKTVNYDLIRIHGVKEISGRKRVDLDKAAADFYNNFLATRMIRESVEVINELRTEGYRIIFISATLDFLAETISRQLGADKVYATSLKYINEVCAGEISRDLLGRKHLLAETILRDENEVVGEIAVITDDKTDLDLVLMAQRVFIVSPDIEDTFWKKKLKTGFRIIKK</sequence>
<organism evidence="1 2">
    <name type="scientific">Chitinophaga tropicalis</name>
    <dbReference type="NCBI Taxonomy" id="2683588"/>
    <lineage>
        <taxon>Bacteria</taxon>
        <taxon>Pseudomonadati</taxon>
        <taxon>Bacteroidota</taxon>
        <taxon>Chitinophagia</taxon>
        <taxon>Chitinophagales</taxon>
        <taxon>Chitinophagaceae</taxon>
        <taxon>Chitinophaga</taxon>
    </lineage>
</organism>
<name>A0A7K1U0E2_9BACT</name>
<dbReference type="AlphaFoldDB" id="A0A7K1U0E2"/>
<keyword evidence="2" id="KW-1185">Reference proteome</keyword>
<proteinExistence type="predicted"/>
<dbReference type="Gene3D" id="3.40.50.1000">
    <property type="entry name" value="HAD superfamily/HAD-like"/>
    <property type="match status" value="1"/>
</dbReference>
<dbReference type="InterPro" id="IPR023214">
    <property type="entry name" value="HAD_sf"/>
</dbReference>
<dbReference type="Pfam" id="PF12710">
    <property type="entry name" value="HAD"/>
    <property type="match status" value="1"/>
</dbReference>
<reference evidence="1 2" key="1">
    <citation type="submission" date="2019-12" db="EMBL/GenBank/DDBJ databases">
        <title>Chitinophaga sp. strain ysch24 (GDMCC 1.1355), whole genome shotgun sequence.</title>
        <authorList>
            <person name="Zhang X."/>
        </authorList>
    </citation>
    <scope>NUCLEOTIDE SEQUENCE [LARGE SCALE GENOMIC DNA]</scope>
    <source>
        <strain evidence="2">ysch24</strain>
    </source>
</reference>
<dbReference type="RefSeq" id="WP_157304836.1">
    <property type="nucleotide sequence ID" value="NZ_WRXN01000001.1"/>
</dbReference>
<comment type="caution">
    <text evidence="1">The sequence shown here is derived from an EMBL/GenBank/DDBJ whole genome shotgun (WGS) entry which is preliminary data.</text>
</comment>
<accession>A0A7K1U0E2</accession>
<evidence type="ECO:0000313" key="1">
    <source>
        <dbReference type="EMBL" id="MVT07445.1"/>
    </source>
</evidence>
<gene>
    <name evidence="1" type="ORF">GO493_04160</name>
</gene>
<evidence type="ECO:0008006" key="3">
    <source>
        <dbReference type="Google" id="ProtNLM"/>
    </source>
</evidence>
<protein>
    <recommendedName>
        <fullName evidence="3">Haloacid dehalogenase-like hydrolase</fullName>
    </recommendedName>
</protein>
<dbReference type="InterPro" id="IPR036412">
    <property type="entry name" value="HAD-like_sf"/>
</dbReference>
<dbReference type="Gene3D" id="1.20.1440.100">
    <property type="entry name" value="SG protein - dephosphorylation function"/>
    <property type="match status" value="1"/>
</dbReference>
<dbReference type="EMBL" id="WRXN01000001">
    <property type="protein sequence ID" value="MVT07445.1"/>
    <property type="molecule type" value="Genomic_DNA"/>
</dbReference>
<dbReference type="SUPFAM" id="SSF56784">
    <property type="entry name" value="HAD-like"/>
    <property type="match status" value="1"/>
</dbReference>